<dbReference type="Proteomes" id="UP001208570">
    <property type="component" value="Unassembled WGS sequence"/>
</dbReference>
<feature type="domain" description="Calponin-homology (CH)" evidence="2">
    <location>
        <begin position="6"/>
        <end position="111"/>
    </location>
</feature>
<dbReference type="InterPro" id="IPR010441">
    <property type="entry name" value="CH_2"/>
</dbReference>
<keyword evidence="4" id="KW-1185">Reference proteome</keyword>
<feature type="compositionally biased region" description="Polar residues" evidence="1">
    <location>
        <begin position="182"/>
        <end position="191"/>
    </location>
</feature>
<name>A0AAD9J795_9ANNE</name>
<evidence type="ECO:0000259" key="2">
    <source>
        <dbReference type="PROSITE" id="PS50021"/>
    </source>
</evidence>
<dbReference type="SUPFAM" id="SSF47576">
    <property type="entry name" value="Calponin-homology domain, CH-domain"/>
    <property type="match status" value="1"/>
</dbReference>
<comment type="caution">
    <text evidence="3">The sequence shown here is derived from an EMBL/GenBank/DDBJ whole genome shotgun (WGS) entry which is preliminary data.</text>
</comment>
<sequence length="286" mass="33439">MSTLDDELLEDLYAWVDQIPLSRPKKNIHRDFSDGVLVAEIVKHFFPRIVELHNYVSTCRSDLKLTNWSLMNRKVFKKLGFELTDDVMQNIVHSKPMAIEQFLMLLRRKIDRHLYETQRKERPLGQLQPKSDQPEVDQDFLIENMHLPNYKLNGSSEFVSQGYVPSFSDSNHSFPEIHSPHIQDNNKSNKTQRQHPVPPVGTGPKPGLGSNKSYTNQYNKGEYVSKLAVEEKEQELLAKDETIQILQAKVRRLEHLLHLKDIRIDDLQSRLDRMGMELRPTQKYKK</sequence>
<reference evidence="3" key="1">
    <citation type="journal article" date="2023" name="Mol. Biol. Evol.">
        <title>Third-Generation Sequencing Reveals the Adaptive Role of the Epigenome in Three Deep-Sea Polychaetes.</title>
        <authorList>
            <person name="Perez M."/>
            <person name="Aroh O."/>
            <person name="Sun Y."/>
            <person name="Lan Y."/>
            <person name="Juniper S.K."/>
            <person name="Young C.R."/>
            <person name="Angers B."/>
            <person name="Qian P.Y."/>
        </authorList>
    </citation>
    <scope>NUCLEOTIDE SEQUENCE</scope>
    <source>
        <strain evidence="3">P08H-3</strain>
    </source>
</reference>
<protein>
    <recommendedName>
        <fullName evidence="2">Calponin-homology (CH) domain-containing protein</fullName>
    </recommendedName>
</protein>
<dbReference type="InterPro" id="IPR036872">
    <property type="entry name" value="CH_dom_sf"/>
</dbReference>
<organism evidence="3 4">
    <name type="scientific">Paralvinella palmiformis</name>
    <dbReference type="NCBI Taxonomy" id="53620"/>
    <lineage>
        <taxon>Eukaryota</taxon>
        <taxon>Metazoa</taxon>
        <taxon>Spiralia</taxon>
        <taxon>Lophotrochozoa</taxon>
        <taxon>Annelida</taxon>
        <taxon>Polychaeta</taxon>
        <taxon>Sedentaria</taxon>
        <taxon>Canalipalpata</taxon>
        <taxon>Terebellida</taxon>
        <taxon>Terebelliformia</taxon>
        <taxon>Alvinellidae</taxon>
        <taxon>Paralvinella</taxon>
    </lineage>
</organism>
<evidence type="ECO:0000256" key="1">
    <source>
        <dbReference type="SAM" id="MobiDB-lite"/>
    </source>
</evidence>
<dbReference type="InterPro" id="IPR001715">
    <property type="entry name" value="CH_dom"/>
</dbReference>
<dbReference type="Pfam" id="PF06294">
    <property type="entry name" value="CH_2"/>
    <property type="match status" value="1"/>
</dbReference>
<accession>A0AAD9J795</accession>
<gene>
    <name evidence="3" type="ORF">LSH36_527g01009</name>
</gene>
<dbReference type="EMBL" id="JAODUP010000527">
    <property type="protein sequence ID" value="KAK2147942.1"/>
    <property type="molecule type" value="Genomic_DNA"/>
</dbReference>
<dbReference type="PROSITE" id="PS50021">
    <property type="entry name" value="CH"/>
    <property type="match status" value="1"/>
</dbReference>
<dbReference type="GO" id="GO:0008017">
    <property type="term" value="F:microtubule binding"/>
    <property type="evidence" value="ECO:0007669"/>
    <property type="project" value="TreeGrafter"/>
</dbReference>
<feature type="region of interest" description="Disordered" evidence="1">
    <location>
        <begin position="170"/>
        <end position="216"/>
    </location>
</feature>
<dbReference type="PANTHER" id="PTHR12509">
    <property type="entry name" value="SPERMATOGENESIS-ASSOCIATED 4-RELATED"/>
    <property type="match status" value="1"/>
</dbReference>
<dbReference type="GO" id="GO:0051493">
    <property type="term" value="P:regulation of cytoskeleton organization"/>
    <property type="evidence" value="ECO:0007669"/>
    <property type="project" value="TreeGrafter"/>
</dbReference>
<evidence type="ECO:0000313" key="4">
    <source>
        <dbReference type="Proteomes" id="UP001208570"/>
    </source>
</evidence>
<proteinExistence type="predicted"/>
<dbReference type="GO" id="GO:0005930">
    <property type="term" value="C:axoneme"/>
    <property type="evidence" value="ECO:0007669"/>
    <property type="project" value="TreeGrafter"/>
</dbReference>
<dbReference type="AlphaFoldDB" id="A0AAD9J795"/>
<dbReference type="Gene3D" id="1.10.418.10">
    <property type="entry name" value="Calponin-like domain"/>
    <property type="match status" value="1"/>
</dbReference>
<evidence type="ECO:0000313" key="3">
    <source>
        <dbReference type="EMBL" id="KAK2147942.1"/>
    </source>
</evidence>
<dbReference type="PANTHER" id="PTHR12509:SF9">
    <property type="entry name" value="SPERM FLAGELLAR PROTEIN 1 ISOFORM X1"/>
    <property type="match status" value="1"/>
</dbReference>
<dbReference type="InterPro" id="IPR052111">
    <property type="entry name" value="Spermatogenesis_Ciliary_MAP"/>
</dbReference>
<dbReference type="FunFam" id="1.10.418.10:FF:000059">
    <property type="entry name" value="RIKEN cDNA 6430531B16 gene"/>
    <property type="match status" value="1"/>
</dbReference>